<reference evidence="2 3" key="1">
    <citation type="journal article" date="2018" name="IMA Fungus">
        <title>IMA Genome-F 10: Nine draft genome sequences of Claviceps purpurea s.lat., including C. arundinis, C. humidiphila, and C. cf. spartinae, pseudomolecules for the pitch canker pathogen Fusarium circinatum, draft genome of Davidsoniella eucalypti, Grosmannia galeiformis, Quambalaria eucalypti, and Teratosphaeria destructans.</title>
        <authorList>
            <person name="Wingfield B.D."/>
            <person name="Liu M."/>
            <person name="Nguyen H.D."/>
            <person name="Lane F.A."/>
            <person name="Morgan S.W."/>
            <person name="De Vos L."/>
            <person name="Wilken P.M."/>
            <person name="Duong T.A."/>
            <person name="Aylward J."/>
            <person name="Coetzee M.P."/>
            <person name="Dadej K."/>
            <person name="De Beer Z.W."/>
            <person name="Findlay W."/>
            <person name="Havenga M."/>
            <person name="Kolarik M."/>
            <person name="Menzies J.G."/>
            <person name="Naidoo K."/>
            <person name="Pochopski O."/>
            <person name="Shoukouhi P."/>
            <person name="Santana Q.C."/>
            <person name="Seifert K.A."/>
            <person name="Soal N."/>
            <person name="Steenkamp E.T."/>
            <person name="Tatham C.T."/>
            <person name="van der Nest M.A."/>
            <person name="Wingfield M.J."/>
        </authorList>
    </citation>
    <scope>NUCLEOTIDE SEQUENCE [LARGE SCALE GENOMIC DNA]</scope>
    <source>
        <strain evidence="2">CMW44962</strain>
    </source>
</reference>
<evidence type="ECO:0000313" key="3">
    <source>
        <dbReference type="Proteomes" id="UP001138500"/>
    </source>
</evidence>
<name>A0A9W7W129_9PEZI</name>
<gene>
    <name evidence="2" type="ORF">Tdes44962_MAKER03938</name>
</gene>
<dbReference type="OrthoDB" id="3750908at2759"/>
<dbReference type="EMBL" id="RIBY02002067">
    <property type="protein sequence ID" value="KAH9825864.1"/>
    <property type="molecule type" value="Genomic_DNA"/>
</dbReference>
<reference evidence="2 3" key="2">
    <citation type="journal article" date="2021" name="Curr. Genet.">
        <title>Genetic response to nitrogen starvation in the aggressive Eucalyptus foliar pathogen Teratosphaeria destructans.</title>
        <authorList>
            <person name="Havenga M."/>
            <person name="Wingfield B.D."/>
            <person name="Wingfield M.J."/>
            <person name="Dreyer L.L."/>
            <person name="Roets F."/>
            <person name="Aylward J."/>
        </authorList>
    </citation>
    <scope>NUCLEOTIDE SEQUENCE [LARGE SCALE GENOMIC DNA]</scope>
    <source>
        <strain evidence="2">CMW44962</strain>
    </source>
</reference>
<dbReference type="AlphaFoldDB" id="A0A9W7W129"/>
<keyword evidence="1" id="KW-1133">Transmembrane helix</keyword>
<keyword evidence="1" id="KW-0812">Transmembrane</keyword>
<feature type="non-terminal residue" evidence="2">
    <location>
        <position position="1"/>
    </location>
</feature>
<sequence>GASKPKAPSCHGASACGSRGPRTHLLEQRQLYTFYNEADGLPYFSARLYSRYVATLAVGSIVVVLTMTTGFWIVAKVGEARGSVKMFDMTIGRRFLDILLWVVIFWLLYETNFVIPVIWVLLWLLMVAMACLVPQRPAYLLDSHA</sequence>
<feature type="transmembrane region" description="Helical" evidence="1">
    <location>
        <begin position="86"/>
        <end position="107"/>
    </location>
</feature>
<accession>A0A9W7W129</accession>
<dbReference type="Proteomes" id="UP001138500">
    <property type="component" value="Unassembled WGS sequence"/>
</dbReference>
<evidence type="ECO:0000313" key="2">
    <source>
        <dbReference type="EMBL" id="KAH9825864.1"/>
    </source>
</evidence>
<keyword evidence="3" id="KW-1185">Reference proteome</keyword>
<keyword evidence="1" id="KW-0472">Membrane</keyword>
<comment type="caution">
    <text evidence="2">The sequence shown here is derived from an EMBL/GenBank/DDBJ whole genome shotgun (WGS) entry which is preliminary data.</text>
</comment>
<evidence type="ECO:0000256" key="1">
    <source>
        <dbReference type="SAM" id="Phobius"/>
    </source>
</evidence>
<protein>
    <submittedName>
        <fullName evidence="2">Uncharacterized protein</fullName>
    </submittedName>
</protein>
<feature type="transmembrane region" description="Helical" evidence="1">
    <location>
        <begin position="52"/>
        <end position="74"/>
    </location>
</feature>
<organism evidence="2 3">
    <name type="scientific">Teratosphaeria destructans</name>
    <dbReference type="NCBI Taxonomy" id="418781"/>
    <lineage>
        <taxon>Eukaryota</taxon>
        <taxon>Fungi</taxon>
        <taxon>Dikarya</taxon>
        <taxon>Ascomycota</taxon>
        <taxon>Pezizomycotina</taxon>
        <taxon>Dothideomycetes</taxon>
        <taxon>Dothideomycetidae</taxon>
        <taxon>Mycosphaerellales</taxon>
        <taxon>Teratosphaeriaceae</taxon>
        <taxon>Teratosphaeria</taxon>
    </lineage>
</organism>
<proteinExistence type="predicted"/>
<feature type="transmembrane region" description="Helical" evidence="1">
    <location>
        <begin position="113"/>
        <end position="133"/>
    </location>
</feature>